<evidence type="ECO:0000256" key="4">
    <source>
        <dbReference type="ARBA" id="ARBA00022771"/>
    </source>
</evidence>
<evidence type="ECO:0000256" key="1">
    <source>
        <dbReference type="ARBA" id="ARBA00004123"/>
    </source>
</evidence>
<dbReference type="Proteomes" id="UP000000600">
    <property type="component" value="Unassembled WGS sequence"/>
</dbReference>
<dbReference type="InterPro" id="IPR013087">
    <property type="entry name" value="Znf_C2H2_type"/>
</dbReference>
<evidence type="ECO:0000256" key="2">
    <source>
        <dbReference type="ARBA" id="ARBA00022723"/>
    </source>
</evidence>
<dbReference type="Pfam" id="PF00096">
    <property type="entry name" value="zf-C2H2"/>
    <property type="match status" value="1"/>
</dbReference>
<dbReference type="SMART" id="SM00355">
    <property type="entry name" value="ZnF_C2H2"/>
    <property type="match status" value="1"/>
</dbReference>
<organism evidence="9 10">
    <name type="scientific">Paramecium tetraurelia</name>
    <dbReference type="NCBI Taxonomy" id="5888"/>
    <lineage>
        <taxon>Eukaryota</taxon>
        <taxon>Sar</taxon>
        <taxon>Alveolata</taxon>
        <taxon>Ciliophora</taxon>
        <taxon>Intramacronucleata</taxon>
        <taxon>Oligohymenophorea</taxon>
        <taxon>Peniculida</taxon>
        <taxon>Parameciidae</taxon>
        <taxon>Paramecium</taxon>
    </lineage>
</organism>
<evidence type="ECO:0000256" key="3">
    <source>
        <dbReference type="ARBA" id="ARBA00022737"/>
    </source>
</evidence>
<keyword evidence="10" id="KW-1185">Reference proteome</keyword>
<dbReference type="KEGG" id="ptm:GSPATT00024325001"/>
<dbReference type="EMBL" id="CT868663">
    <property type="protein sequence ID" value="CAK91596.1"/>
    <property type="molecule type" value="Genomic_DNA"/>
</dbReference>
<dbReference type="RefSeq" id="XP_001458993.1">
    <property type="nucleotide sequence ID" value="XM_001458956.1"/>
</dbReference>
<dbReference type="GeneID" id="5044778"/>
<dbReference type="OrthoDB" id="6365676at2759"/>
<proteinExistence type="predicted"/>
<dbReference type="InterPro" id="IPR036236">
    <property type="entry name" value="Znf_C2H2_sf"/>
</dbReference>
<evidence type="ECO:0000313" key="9">
    <source>
        <dbReference type="EMBL" id="CAK91596.1"/>
    </source>
</evidence>
<accession>A0E8H9</accession>
<protein>
    <recommendedName>
        <fullName evidence="8">C2H2-type domain-containing protein</fullName>
    </recommendedName>
</protein>
<keyword evidence="2" id="KW-0479">Metal-binding</keyword>
<reference evidence="9 10" key="1">
    <citation type="journal article" date="2006" name="Nature">
        <title>Global trends of whole-genome duplications revealed by the ciliate Paramecium tetraurelia.</title>
        <authorList>
            <consortium name="Genoscope"/>
            <person name="Aury J.-M."/>
            <person name="Jaillon O."/>
            <person name="Duret L."/>
            <person name="Noel B."/>
            <person name="Jubin C."/>
            <person name="Porcel B.M."/>
            <person name="Segurens B."/>
            <person name="Daubin V."/>
            <person name="Anthouard V."/>
            <person name="Aiach N."/>
            <person name="Arnaiz O."/>
            <person name="Billaut A."/>
            <person name="Beisson J."/>
            <person name="Blanc I."/>
            <person name="Bouhouche K."/>
            <person name="Camara F."/>
            <person name="Duharcourt S."/>
            <person name="Guigo R."/>
            <person name="Gogendeau D."/>
            <person name="Katinka M."/>
            <person name="Keller A.-M."/>
            <person name="Kissmehl R."/>
            <person name="Klotz C."/>
            <person name="Koll F."/>
            <person name="Le Moue A."/>
            <person name="Lepere C."/>
            <person name="Malinsky S."/>
            <person name="Nowacki M."/>
            <person name="Nowak J.K."/>
            <person name="Plattner H."/>
            <person name="Poulain J."/>
            <person name="Ruiz F."/>
            <person name="Serrano V."/>
            <person name="Zagulski M."/>
            <person name="Dessen P."/>
            <person name="Betermier M."/>
            <person name="Weissenbach J."/>
            <person name="Scarpelli C."/>
            <person name="Schachter V."/>
            <person name="Sperling L."/>
            <person name="Meyer E."/>
            <person name="Cohen J."/>
            <person name="Wincker P."/>
        </authorList>
    </citation>
    <scope>NUCLEOTIDE SEQUENCE [LARGE SCALE GENOMIC DNA]</scope>
    <source>
        <strain evidence="9 10">Stock d4-2</strain>
    </source>
</reference>
<evidence type="ECO:0000256" key="6">
    <source>
        <dbReference type="ARBA" id="ARBA00023242"/>
    </source>
</evidence>
<evidence type="ECO:0000313" key="10">
    <source>
        <dbReference type="Proteomes" id="UP000000600"/>
    </source>
</evidence>
<dbReference type="PROSITE" id="PS50157">
    <property type="entry name" value="ZINC_FINGER_C2H2_2"/>
    <property type="match status" value="1"/>
</dbReference>
<keyword evidence="4 7" id="KW-0863">Zinc-finger</keyword>
<sequence length="56" mass="6475">MIPYSCRYPDCQKRFSQSSNLTAHLKNHQNPDYAASESEEVIDELEEEIGKDDVDQ</sequence>
<dbReference type="Gene3D" id="3.30.160.60">
    <property type="entry name" value="Classic Zinc Finger"/>
    <property type="match status" value="1"/>
</dbReference>
<evidence type="ECO:0000256" key="7">
    <source>
        <dbReference type="PROSITE-ProRule" id="PRU00042"/>
    </source>
</evidence>
<keyword evidence="5" id="KW-0862">Zinc</keyword>
<keyword evidence="6" id="KW-0539">Nucleus</keyword>
<keyword evidence="3" id="KW-0677">Repeat</keyword>
<name>A0E8H9_PARTE</name>
<dbReference type="FunFam" id="3.30.160.60:FF:001102">
    <property type="entry name" value="Transcription factor IIIA"/>
    <property type="match status" value="1"/>
</dbReference>
<evidence type="ECO:0000259" key="8">
    <source>
        <dbReference type="PROSITE" id="PS50157"/>
    </source>
</evidence>
<dbReference type="AlphaFoldDB" id="A0E8H9"/>
<dbReference type="SUPFAM" id="SSF57667">
    <property type="entry name" value="beta-beta-alpha zinc fingers"/>
    <property type="match status" value="1"/>
</dbReference>
<dbReference type="HOGENOM" id="CLU_3018424_0_0_1"/>
<dbReference type="InParanoid" id="A0E8H9"/>
<feature type="domain" description="C2H2-type" evidence="8">
    <location>
        <begin position="4"/>
        <end position="33"/>
    </location>
</feature>
<dbReference type="GO" id="GO:0008270">
    <property type="term" value="F:zinc ion binding"/>
    <property type="evidence" value="ECO:0007669"/>
    <property type="project" value="UniProtKB-KW"/>
</dbReference>
<dbReference type="GO" id="GO:0005634">
    <property type="term" value="C:nucleus"/>
    <property type="evidence" value="ECO:0007669"/>
    <property type="project" value="UniProtKB-SubCell"/>
</dbReference>
<dbReference type="PROSITE" id="PS00028">
    <property type="entry name" value="ZINC_FINGER_C2H2_1"/>
    <property type="match status" value="1"/>
</dbReference>
<comment type="subcellular location">
    <subcellularLocation>
        <location evidence="1">Nucleus</location>
    </subcellularLocation>
</comment>
<evidence type="ECO:0000256" key="5">
    <source>
        <dbReference type="ARBA" id="ARBA00022833"/>
    </source>
</evidence>
<gene>
    <name evidence="9" type="ORF">GSPATT00024325001</name>
</gene>